<dbReference type="CDD" id="cd00229">
    <property type="entry name" value="SGNH_hydrolase"/>
    <property type="match status" value="1"/>
</dbReference>
<proteinExistence type="predicted"/>
<evidence type="ECO:0000256" key="1">
    <source>
        <dbReference type="SAM" id="SignalP"/>
    </source>
</evidence>
<evidence type="ECO:0000313" key="4">
    <source>
        <dbReference type="Proteomes" id="UP000639051"/>
    </source>
</evidence>
<organism evidence="3 4">
    <name type="scientific">Sinomonas cellulolyticus</name>
    <dbReference type="NCBI Taxonomy" id="2801916"/>
    <lineage>
        <taxon>Bacteria</taxon>
        <taxon>Bacillati</taxon>
        <taxon>Actinomycetota</taxon>
        <taxon>Actinomycetes</taxon>
        <taxon>Micrococcales</taxon>
        <taxon>Micrococcaceae</taxon>
        <taxon>Sinomonas</taxon>
    </lineage>
</organism>
<dbReference type="Pfam" id="PF13472">
    <property type="entry name" value="Lipase_GDSL_2"/>
    <property type="match status" value="1"/>
</dbReference>
<dbReference type="GO" id="GO:0016787">
    <property type="term" value="F:hydrolase activity"/>
    <property type="evidence" value="ECO:0007669"/>
    <property type="project" value="UniProtKB-KW"/>
</dbReference>
<dbReference type="PANTHER" id="PTHR43784">
    <property type="entry name" value="GDSL-LIKE LIPASE/ACYLHYDROLASE, PUTATIVE (AFU_ORTHOLOGUE AFUA_2G00820)-RELATED"/>
    <property type="match status" value="1"/>
</dbReference>
<feature type="signal peptide" evidence="1">
    <location>
        <begin position="1"/>
        <end position="21"/>
    </location>
</feature>
<dbReference type="InterPro" id="IPR053140">
    <property type="entry name" value="GDSL_Rv0518-like"/>
</dbReference>
<evidence type="ECO:0000259" key="2">
    <source>
        <dbReference type="Pfam" id="PF13472"/>
    </source>
</evidence>
<protein>
    <submittedName>
        <fullName evidence="3">SGNH/GDSL hydrolase family protein</fullName>
    </submittedName>
</protein>
<feature type="chain" id="PRO_5046187926" evidence="1">
    <location>
        <begin position="22"/>
        <end position="218"/>
    </location>
</feature>
<sequence>MRGQRRALVSGTALALSAALAGAVLVSDQSEAHASGGLRMVVIGDSLSTGYGTSSAWAWPRLLDEREQGRLDVVNASENGDGYLAVGVDDGTFGSHAAAAITPDTSMVVFFGSENDMGEDPGELQAAALNDLESARRAAPDARIVVVGPTSFTDEPEPERLTVRDSLQAAAAQAGAEFVDPLAGEWLAGGQYEGPDGDHPTVAGQERLRNEMTRALGL</sequence>
<dbReference type="Gene3D" id="3.40.50.1110">
    <property type="entry name" value="SGNH hydrolase"/>
    <property type="match status" value="1"/>
</dbReference>
<dbReference type="Proteomes" id="UP000639051">
    <property type="component" value="Unassembled WGS sequence"/>
</dbReference>
<reference evidence="3 4" key="1">
    <citation type="submission" date="2021-01" db="EMBL/GenBank/DDBJ databases">
        <title>Genome public.</title>
        <authorList>
            <person name="Liu C."/>
            <person name="Sun Q."/>
        </authorList>
    </citation>
    <scope>NUCLEOTIDE SEQUENCE [LARGE SCALE GENOMIC DNA]</scope>
    <source>
        <strain evidence="3 4">JC656</strain>
    </source>
</reference>
<dbReference type="PANTHER" id="PTHR43784:SF2">
    <property type="entry name" value="GDSL-LIKE LIPASE_ACYLHYDROLASE, PUTATIVE (AFU_ORTHOLOGUE AFUA_2G00820)-RELATED"/>
    <property type="match status" value="1"/>
</dbReference>
<comment type="caution">
    <text evidence="3">The sequence shown here is derived from an EMBL/GenBank/DDBJ whole genome shotgun (WGS) entry which is preliminary data.</text>
</comment>
<accession>A0ABS1K0L6</accession>
<gene>
    <name evidence="3" type="ORF">JJE72_05325</name>
</gene>
<feature type="domain" description="SGNH hydrolase-type esterase" evidence="2">
    <location>
        <begin position="42"/>
        <end position="206"/>
    </location>
</feature>
<keyword evidence="4" id="KW-1185">Reference proteome</keyword>
<dbReference type="EMBL" id="JAERRC010000014">
    <property type="protein sequence ID" value="MBL0704927.1"/>
    <property type="molecule type" value="Genomic_DNA"/>
</dbReference>
<dbReference type="RefSeq" id="WP_189695231.1">
    <property type="nucleotide sequence ID" value="NZ_BNCM01000020.1"/>
</dbReference>
<dbReference type="InterPro" id="IPR006311">
    <property type="entry name" value="TAT_signal"/>
</dbReference>
<dbReference type="SUPFAM" id="SSF52266">
    <property type="entry name" value="SGNH hydrolase"/>
    <property type="match status" value="1"/>
</dbReference>
<keyword evidence="1" id="KW-0732">Signal</keyword>
<dbReference type="PROSITE" id="PS51318">
    <property type="entry name" value="TAT"/>
    <property type="match status" value="1"/>
</dbReference>
<name>A0ABS1K0L6_9MICC</name>
<evidence type="ECO:0000313" key="3">
    <source>
        <dbReference type="EMBL" id="MBL0704927.1"/>
    </source>
</evidence>
<keyword evidence="3" id="KW-0378">Hydrolase</keyword>
<dbReference type="InterPro" id="IPR013830">
    <property type="entry name" value="SGNH_hydro"/>
</dbReference>
<dbReference type="InterPro" id="IPR036514">
    <property type="entry name" value="SGNH_hydro_sf"/>
</dbReference>